<sequence length="86" mass="9676">MLPFAPWSSFYEHTPLETILILGSQLGLACTVAHVFSCDASWRSKTADSKGEEQEEQTRVSEQDKARLVQLLSTWAIRDPACICYL</sequence>
<organism evidence="1 2">
    <name type="scientific">Cryphonectria parasitica (strain ATCC 38755 / EP155)</name>
    <dbReference type="NCBI Taxonomy" id="660469"/>
    <lineage>
        <taxon>Eukaryota</taxon>
        <taxon>Fungi</taxon>
        <taxon>Dikarya</taxon>
        <taxon>Ascomycota</taxon>
        <taxon>Pezizomycotina</taxon>
        <taxon>Sordariomycetes</taxon>
        <taxon>Sordariomycetidae</taxon>
        <taxon>Diaporthales</taxon>
        <taxon>Cryphonectriaceae</taxon>
        <taxon>Cryphonectria-Endothia species complex</taxon>
        <taxon>Cryphonectria</taxon>
    </lineage>
</organism>
<reference evidence="1" key="1">
    <citation type="journal article" date="2020" name="Phytopathology">
        <title>Genome sequence of the chestnut blight fungus Cryphonectria parasitica EP155: A fundamental resource for an archetypical invasive plant pathogen.</title>
        <authorList>
            <person name="Crouch J.A."/>
            <person name="Dawe A."/>
            <person name="Aerts A."/>
            <person name="Barry K."/>
            <person name="Churchill A.C.L."/>
            <person name="Grimwood J."/>
            <person name="Hillman B."/>
            <person name="Milgroom M.G."/>
            <person name="Pangilinan J."/>
            <person name="Smith M."/>
            <person name="Salamov A."/>
            <person name="Schmutz J."/>
            <person name="Yadav J."/>
            <person name="Grigoriev I.V."/>
            <person name="Nuss D."/>
        </authorList>
    </citation>
    <scope>NUCLEOTIDE SEQUENCE</scope>
    <source>
        <strain evidence="1">EP155</strain>
    </source>
</reference>
<protein>
    <submittedName>
        <fullName evidence="1">Uncharacterized protein</fullName>
    </submittedName>
</protein>
<evidence type="ECO:0000313" key="2">
    <source>
        <dbReference type="Proteomes" id="UP000803844"/>
    </source>
</evidence>
<feature type="non-terminal residue" evidence="1">
    <location>
        <position position="86"/>
    </location>
</feature>
<gene>
    <name evidence="1" type="ORF">M406DRAFT_55826</name>
</gene>
<dbReference type="RefSeq" id="XP_040775667.1">
    <property type="nucleotide sequence ID" value="XM_040924558.1"/>
</dbReference>
<dbReference type="EMBL" id="MU032348">
    <property type="protein sequence ID" value="KAF3764706.1"/>
    <property type="molecule type" value="Genomic_DNA"/>
</dbReference>
<comment type="caution">
    <text evidence="1">The sequence shown here is derived from an EMBL/GenBank/DDBJ whole genome shotgun (WGS) entry which is preliminary data.</text>
</comment>
<accession>A0A9P5CP16</accession>
<proteinExistence type="predicted"/>
<keyword evidence="2" id="KW-1185">Reference proteome</keyword>
<dbReference type="AlphaFoldDB" id="A0A9P5CP16"/>
<name>A0A9P5CP16_CRYP1</name>
<dbReference type="Proteomes" id="UP000803844">
    <property type="component" value="Unassembled WGS sequence"/>
</dbReference>
<dbReference type="GeneID" id="63841687"/>
<evidence type="ECO:0000313" key="1">
    <source>
        <dbReference type="EMBL" id="KAF3764706.1"/>
    </source>
</evidence>